<keyword evidence="4" id="KW-1185">Reference proteome</keyword>
<dbReference type="InterPro" id="IPR011059">
    <property type="entry name" value="Metal-dep_hydrolase_composite"/>
</dbReference>
<dbReference type="Pfam" id="PF01979">
    <property type="entry name" value="Amidohydro_1"/>
    <property type="match status" value="1"/>
</dbReference>
<dbReference type="SUPFAM" id="SSF51338">
    <property type="entry name" value="Composite domain of metallo-dependent hydrolases"/>
    <property type="match status" value="2"/>
</dbReference>
<proteinExistence type="predicted"/>
<dbReference type="SUPFAM" id="SSF51556">
    <property type="entry name" value="Metallo-dependent hydrolases"/>
    <property type="match status" value="1"/>
</dbReference>
<dbReference type="EMBL" id="JBHPBY010000231">
    <property type="protein sequence ID" value="MFC1851837.1"/>
    <property type="molecule type" value="Genomic_DNA"/>
</dbReference>
<evidence type="ECO:0000313" key="3">
    <source>
        <dbReference type="EMBL" id="MFC1851837.1"/>
    </source>
</evidence>
<feature type="domain" description="Amidohydrolase-related" evidence="2">
    <location>
        <begin position="44"/>
        <end position="387"/>
    </location>
</feature>
<reference evidence="3 4" key="1">
    <citation type="submission" date="2024-09" db="EMBL/GenBank/DDBJ databases">
        <title>Laminarin stimulates single cell rates of sulfate reduction while oxygen inhibits transcriptomic activity in coastal marine sediment.</title>
        <authorList>
            <person name="Lindsay M."/>
            <person name="Orcutt B."/>
            <person name="Emerson D."/>
            <person name="Stepanauskas R."/>
            <person name="D'Angelo T."/>
        </authorList>
    </citation>
    <scope>NUCLEOTIDE SEQUENCE [LARGE SCALE GENOMIC DNA]</scope>
    <source>
        <strain evidence="3">SAG AM-311-K15</strain>
    </source>
</reference>
<evidence type="ECO:0000256" key="1">
    <source>
        <dbReference type="ARBA" id="ARBA00022801"/>
    </source>
</evidence>
<comment type="caution">
    <text evidence="3">The sequence shown here is derived from an EMBL/GenBank/DDBJ whole genome shotgun (WGS) entry which is preliminary data.</text>
</comment>
<keyword evidence="1" id="KW-0378">Hydrolase</keyword>
<dbReference type="InterPro" id="IPR050287">
    <property type="entry name" value="MTA/SAH_deaminase"/>
</dbReference>
<dbReference type="InterPro" id="IPR032466">
    <property type="entry name" value="Metal_Hydrolase"/>
</dbReference>
<sequence length="427" mass="46946">NNQVQVLPDHELLITGNLIEAVEPGGFINPDNCHQVINAHGMVALPGLINTHAHVPMVLFRGLAEDVDLETWFNEFMWPLESNLEAEDVYWGMLLGLVEMIEAGVTAVADHYFHMDQAARAVEKAGTRAALGWAVFGDQGESMLEQTARFVERYQGAAQGRITTWMAPHAPYTCSVEFLRSTATWARKLNVGIHIHASETKAQTEASLAKTGLTPIQILEKTGILEQPAILAHACGVTEQDIKLLAHYKCGIAHAPKTYLKLAMGSPPISTFIQVGIPVGLATDGAVSNNTLDVWESMRLMAMVQKHETGRAEDMTIGQTLNIATRGSARVFNLFDRIGHLAPGYLADLILVDMTGAHNQPLHSISANLVYSTRPSDVQTVIVDGNVIMQDRQLLTLNKKEIIQNVNNSMKRLAQRVPEQRIQVYNP</sequence>
<dbReference type="PANTHER" id="PTHR43794:SF11">
    <property type="entry name" value="AMIDOHYDROLASE-RELATED DOMAIN-CONTAINING PROTEIN"/>
    <property type="match status" value="1"/>
</dbReference>
<dbReference type="CDD" id="cd01298">
    <property type="entry name" value="ATZ_TRZ_like"/>
    <property type="match status" value="1"/>
</dbReference>
<feature type="non-terminal residue" evidence="3">
    <location>
        <position position="1"/>
    </location>
</feature>
<gene>
    <name evidence="3" type="ORF">ACFL27_16725</name>
</gene>
<organism evidence="3 4">
    <name type="scientific">candidate division CSSED10-310 bacterium</name>
    <dbReference type="NCBI Taxonomy" id="2855610"/>
    <lineage>
        <taxon>Bacteria</taxon>
        <taxon>Bacteria division CSSED10-310</taxon>
    </lineage>
</organism>
<dbReference type="InterPro" id="IPR006680">
    <property type="entry name" value="Amidohydro-rel"/>
</dbReference>
<dbReference type="Gene3D" id="3.20.20.140">
    <property type="entry name" value="Metal-dependent hydrolases"/>
    <property type="match status" value="1"/>
</dbReference>
<evidence type="ECO:0000259" key="2">
    <source>
        <dbReference type="Pfam" id="PF01979"/>
    </source>
</evidence>
<name>A0ABV6Z077_UNCC1</name>
<dbReference type="PANTHER" id="PTHR43794">
    <property type="entry name" value="AMINOHYDROLASE SSNA-RELATED"/>
    <property type="match status" value="1"/>
</dbReference>
<dbReference type="Proteomes" id="UP001594351">
    <property type="component" value="Unassembled WGS sequence"/>
</dbReference>
<dbReference type="Gene3D" id="2.30.40.10">
    <property type="entry name" value="Urease, subunit C, domain 1"/>
    <property type="match status" value="1"/>
</dbReference>
<evidence type="ECO:0000313" key="4">
    <source>
        <dbReference type="Proteomes" id="UP001594351"/>
    </source>
</evidence>
<protein>
    <submittedName>
        <fullName evidence="3">Amidohydrolase family protein</fullName>
    </submittedName>
</protein>
<accession>A0ABV6Z077</accession>